<keyword evidence="1" id="KW-1133">Transmembrane helix</keyword>
<accession>R4TMM8</accession>
<dbReference type="KEGG" id="vg:16193546"/>
<protein>
    <submittedName>
        <fullName evidence="2">Uncharacterized protein</fullName>
    </submittedName>
</protein>
<keyword evidence="1" id="KW-0812">Transmembrane</keyword>
<keyword evidence="1" id="KW-0472">Membrane</keyword>
<evidence type="ECO:0000313" key="2">
    <source>
        <dbReference type="EMBL" id="AGM12002.1"/>
    </source>
</evidence>
<name>R4TMM8_9CAUD</name>
<feature type="transmembrane region" description="Helical" evidence="1">
    <location>
        <begin position="12"/>
        <end position="31"/>
    </location>
</feature>
<sequence>MKKRPKPNVRLAEDDALFLLLYVPEVVFVLIGGKNFVTIVGAYLIILVCVVNALLVGRHWKRHGRYS</sequence>
<reference evidence="2 3" key="1">
    <citation type="submission" date="2012-12" db="EMBL/GenBank/DDBJ databases">
        <authorList>
            <person name="Sencilo A."/>
            <person name="Jacobs-Sera D."/>
            <person name="Russell D.A."/>
            <person name="Ko C."/>
            <person name="Atanasova N."/>
            <person name="Osterlund E."/>
            <person name="Oksanen H.M."/>
            <person name="Bamford D.H."/>
            <person name="Hatfull G.F."/>
            <person name="Roine E."/>
            <person name="Hendrix R.W."/>
        </authorList>
    </citation>
    <scope>NUCLEOTIDE SEQUENCE [LARGE SCALE GENOMIC DNA]</scope>
</reference>
<dbReference type="Proteomes" id="UP000202086">
    <property type="component" value="Segment"/>
</dbReference>
<dbReference type="OrthoDB" id="28094at10239"/>
<feature type="transmembrane region" description="Helical" evidence="1">
    <location>
        <begin position="37"/>
        <end position="57"/>
    </location>
</feature>
<keyword evidence="3" id="KW-1185">Reference proteome</keyword>
<evidence type="ECO:0000256" key="1">
    <source>
        <dbReference type="SAM" id="Phobius"/>
    </source>
</evidence>
<dbReference type="GeneID" id="16193546"/>
<proteinExistence type="predicted"/>
<dbReference type="EMBL" id="KC292029">
    <property type="protein sequence ID" value="AGM12002.1"/>
    <property type="molecule type" value="Genomic_DNA"/>
</dbReference>
<dbReference type="RefSeq" id="YP_008059706.1">
    <property type="nucleotide sequence ID" value="NC_021330.1"/>
</dbReference>
<gene>
    <name evidence="2" type="primary">145</name>
    <name evidence="2" type="ORF">DNAM5_145</name>
</gene>
<organism evidence="2 3">
    <name type="scientific">Haloarcula californiae tailed virus 1</name>
    <dbReference type="NCBI Taxonomy" id="1273746"/>
    <lineage>
        <taxon>Viruses</taxon>
        <taxon>Duplodnaviria</taxon>
        <taxon>Heunggongvirae</taxon>
        <taxon>Uroviricota</taxon>
        <taxon>Caudoviricetes</taxon>
        <taxon>Thumleimavirales</taxon>
        <taxon>Druskaviridae</taxon>
        <taxon>Hacavirus</taxon>
        <taxon>Hacavirus italiense</taxon>
        <taxon>Hacavirus HCTV1</taxon>
    </lineage>
</organism>
<evidence type="ECO:0000313" key="3">
    <source>
        <dbReference type="Proteomes" id="UP000202086"/>
    </source>
</evidence>